<comment type="similarity">
    <text evidence="1">Belongs to the glycerophosphoryl diester phosphodiesterase family.</text>
</comment>
<dbReference type="CDD" id="cd08600">
    <property type="entry name" value="GDPD_EcGlpQ_like"/>
    <property type="match status" value="1"/>
</dbReference>
<keyword evidence="4" id="KW-0319">Glycerol metabolism</keyword>
<dbReference type="Pfam" id="PF03009">
    <property type="entry name" value="GDPD"/>
    <property type="match status" value="1"/>
</dbReference>
<dbReference type="PANTHER" id="PTHR43620">
    <property type="entry name" value="GLYCEROPHOSPHORYL DIESTER PHOSPHODIESTERASE"/>
    <property type="match status" value="1"/>
</dbReference>
<evidence type="ECO:0000256" key="2">
    <source>
        <dbReference type="ARBA" id="ARBA00012247"/>
    </source>
</evidence>
<evidence type="ECO:0000256" key="7">
    <source>
        <dbReference type="SAM" id="MobiDB-lite"/>
    </source>
</evidence>
<protein>
    <recommendedName>
        <fullName evidence="2">glycerophosphodiester phosphodiesterase</fullName>
        <ecNumber evidence="2">3.1.4.46</ecNumber>
    </recommendedName>
</protein>
<evidence type="ECO:0000259" key="8">
    <source>
        <dbReference type="PROSITE" id="PS51704"/>
    </source>
</evidence>
<dbReference type="GO" id="GO:0008889">
    <property type="term" value="F:glycerophosphodiester phosphodiesterase activity"/>
    <property type="evidence" value="ECO:0007669"/>
    <property type="project" value="UniProtKB-EC"/>
</dbReference>
<dbReference type="Proteomes" id="UP001596425">
    <property type="component" value="Unassembled WGS sequence"/>
</dbReference>
<evidence type="ECO:0000256" key="5">
    <source>
        <dbReference type="ARBA" id="ARBA00022801"/>
    </source>
</evidence>
<evidence type="ECO:0000256" key="3">
    <source>
        <dbReference type="ARBA" id="ARBA00022729"/>
    </source>
</evidence>
<dbReference type="PROSITE" id="PS51704">
    <property type="entry name" value="GP_PDE"/>
    <property type="match status" value="1"/>
</dbReference>
<dbReference type="RefSeq" id="WP_226864828.1">
    <property type="nucleotide sequence ID" value="NZ_JACZFR010000022.1"/>
</dbReference>
<dbReference type="Gene3D" id="3.20.20.190">
    <property type="entry name" value="Phosphatidylinositol (PI) phosphodiesterase"/>
    <property type="match status" value="1"/>
</dbReference>
<proteinExistence type="inferred from homology"/>
<reference evidence="10" key="1">
    <citation type="journal article" date="2019" name="Int. J. Syst. Evol. Microbiol.">
        <title>The Global Catalogue of Microorganisms (GCM) 10K type strain sequencing project: providing services to taxonomists for standard genome sequencing and annotation.</title>
        <authorList>
            <consortium name="The Broad Institute Genomics Platform"/>
            <consortium name="The Broad Institute Genome Sequencing Center for Infectious Disease"/>
            <person name="Wu L."/>
            <person name="Ma J."/>
        </authorList>
    </citation>
    <scope>NUCLEOTIDE SEQUENCE [LARGE SCALE GENOMIC DNA]</scope>
    <source>
        <strain evidence="10">CGMCC 1.13718</strain>
    </source>
</reference>
<keyword evidence="3" id="KW-0732">Signal</keyword>
<comment type="caution">
    <text evidence="9">The sequence shown here is derived from an EMBL/GenBank/DDBJ whole genome shotgun (WGS) entry which is preliminary data.</text>
</comment>
<feature type="domain" description="GP-PDE" evidence="8">
    <location>
        <begin position="19"/>
        <end position="342"/>
    </location>
</feature>
<dbReference type="EC" id="3.1.4.46" evidence="2"/>
<dbReference type="InterPro" id="IPR030395">
    <property type="entry name" value="GP_PDE_dom"/>
</dbReference>
<dbReference type="SUPFAM" id="SSF51695">
    <property type="entry name" value="PLC-like phosphodiesterases"/>
    <property type="match status" value="1"/>
</dbReference>
<keyword evidence="5 9" id="KW-0378">Hydrolase</keyword>
<evidence type="ECO:0000313" key="9">
    <source>
        <dbReference type="EMBL" id="MFC6634643.1"/>
    </source>
</evidence>
<keyword evidence="10" id="KW-1185">Reference proteome</keyword>
<feature type="region of interest" description="Disordered" evidence="7">
    <location>
        <begin position="346"/>
        <end position="369"/>
    </location>
</feature>
<dbReference type="PANTHER" id="PTHR43620:SF7">
    <property type="entry name" value="GLYCEROPHOSPHODIESTER PHOSPHODIESTERASE GDPD5-RELATED"/>
    <property type="match status" value="1"/>
</dbReference>
<evidence type="ECO:0000313" key="10">
    <source>
        <dbReference type="Proteomes" id="UP001596425"/>
    </source>
</evidence>
<evidence type="ECO:0000256" key="1">
    <source>
        <dbReference type="ARBA" id="ARBA00007277"/>
    </source>
</evidence>
<evidence type="ECO:0000256" key="4">
    <source>
        <dbReference type="ARBA" id="ARBA00022798"/>
    </source>
</evidence>
<organism evidence="9 10">
    <name type="scientific">Microbulbifer taiwanensis</name>
    <dbReference type="NCBI Taxonomy" id="986746"/>
    <lineage>
        <taxon>Bacteria</taxon>
        <taxon>Pseudomonadati</taxon>
        <taxon>Pseudomonadota</taxon>
        <taxon>Gammaproteobacteria</taxon>
        <taxon>Cellvibrionales</taxon>
        <taxon>Microbulbiferaceae</taxon>
        <taxon>Microbulbifer</taxon>
    </lineage>
</organism>
<dbReference type="NCBIfam" id="NF008354">
    <property type="entry name" value="PRK11143.1"/>
    <property type="match status" value="1"/>
</dbReference>
<name>A0ABW1YQI4_9GAMM</name>
<accession>A0ABW1YQI4</accession>
<sequence>MSLGANAAATGPEASVKRPIVIAHRGASGYLPEHTLEAKALAYAMRPDYIEQDLVLSKDDRLIVMHDIHLDYTTDVASVFPERARTDGHYYTIDFTLEELKRLRVSEAFVTGVDGASAKYPNRFPLWKSHFQLSTLEEELELIQGLNRTLGYDVGIYPEIKKPWFHHREGKDITALALAKLKQFGYSGRDQKIYLQCFDAEELQRIRRELMPQLDMDLALVQLIADTEWGEKQIESDGELSNYNYDWMLEPGGIERIAGYADGIGPWFGMLAPIEEGQLQITDLVQRAHRQHLQVHPYTFRADPDQIPAEIGSFEQLLHIAVQRIGVDGLFTDHPDKALAYISRMTEPETKHSGSPAQVPLDNEQVTGP</sequence>
<dbReference type="EMBL" id="JBHSVR010000001">
    <property type="protein sequence ID" value="MFC6634643.1"/>
    <property type="molecule type" value="Genomic_DNA"/>
</dbReference>
<comment type="catalytic activity">
    <reaction evidence="6">
        <text>a sn-glycero-3-phosphodiester + H2O = an alcohol + sn-glycerol 3-phosphate + H(+)</text>
        <dbReference type="Rhea" id="RHEA:12969"/>
        <dbReference type="ChEBI" id="CHEBI:15377"/>
        <dbReference type="ChEBI" id="CHEBI:15378"/>
        <dbReference type="ChEBI" id="CHEBI:30879"/>
        <dbReference type="ChEBI" id="CHEBI:57597"/>
        <dbReference type="ChEBI" id="CHEBI:83408"/>
        <dbReference type="EC" id="3.1.4.46"/>
    </reaction>
</comment>
<dbReference type="InterPro" id="IPR017946">
    <property type="entry name" value="PLC-like_Pdiesterase_TIM-brl"/>
</dbReference>
<evidence type="ECO:0000256" key="6">
    <source>
        <dbReference type="ARBA" id="ARBA00047512"/>
    </source>
</evidence>
<gene>
    <name evidence="9" type="primary">glpQ</name>
    <name evidence="9" type="ORF">ACFQBM_15250</name>
</gene>